<organism evidence="3 4">
    <name type="scientific">Verruconis gallopava</name>
    <dbReference type="NCBI Taxonomy" id="253628"/>
    <lineage>
        <taxon>Eukaryota</taxon>
        <taxon>Fungi</taxon>
        <taxon>Dikarya</taxon>
        <taxon>Ascomycota</taxon>
        <taxon>Pezizomycotina</taxon>
        <taxon>Dothideomycetes</taxon>
        <taxon>Pleosporomycetidae</taxon>
        <taxon>Venturiales</taxon>
        <taxon>Sympoventuriaceae</taxon>
        <taxon>Verruconis</taxon>
    </lineage>
</organism>
<reference evidence="3 4" key="1">
    <citation type="submission" date="2015-01" db="EMBL/GenBank/DDBJ databases">
        <title>The Genome Sequence of Ochroconis gallopava CBS43764.</title>
        <authorList>
            <consortium name="The Broad Institute Genomics Platform"/>
            <person name="Cuomo C."/>
            <person name="de Hoog S."/>
            <person name="Gorbushina A."/>
            <person name="Stielow B."/>
            <person name="Teixiera M."/>
            <person name="Abouelleil A."/>
            <person name="Chapman S.B."/>
            <person name="Priest M."/>
            <person name="Young S.K."/>
            <person name="Wortman J."/>
            <person name="Nusbaum C."/>
            <person name="Birren B."/>
        </authorList>
    </citation>
    <scope>NUCLEOTIDE SEQUENCE [LARGE SCALE GENOMIC DNA]</scope>
    <source>
        <strain evidence="3 4">CBS 43764</strain>
    </source>
</reference>
<evidence type="ECO:0000313" key="4">
    <source>
        <dbReference type="Proteomes" id="UP000053259"/>
    </source>
</evidence>
<dbReference type="InterPro" id="IPR029058">
    <property type="entry name" value="AB_hydrolase_fold"/>
</dbReference>
<dbReference type="Pfam" id="PF07859">
    <property type="entry name" value="Abhydrolase_3"/>
    <property type="match status" value="1"/>
</dbReference>
<feature type="domain" description="Alpha/beta hydrolase fold-3" evidence="2">
    <location>
        <begin position="85"/>
        <end position="295"/>
    </location>
</feature>
<dbReference type="Gene3D" id="3.40.50.1820">
    <property type="entry name" value="alpha/beta hydrolase"/>
    <property type="match status" value="1"/>
</dbReference>
<dbReference type="GO" id="GO:0016787">
    <property type="term" value="F:hydrolase activity"/>
    <property type="evidence" value="ECO:0007669"/>
    <property type="project" value="UniProtKB-KW"/>
</dbReference>
<accession>A0A0D2ARL7</accession>
<dbReference type="AlphaFoldDB" id="A0A0D2ARL7"/>
<dbReference type="InterPro" id="IPR013094">
    <property type="entry name" value="AB_hydrolase_3"/>
</dbReference>
<dbReference type="OrthoDB" id="408631at2759"/>
<evidence type="ECO:0000259" key="2">
    <source>
        <dbReference type="Pfam" id="PF07859"/>
    </source>
</evidence>
<dbReference type="VEuPathDB" id="FungiDB:PV09_00095"/>
<dbReference type="InParanoid" id="A0A0D2ARL7"/>
<dbReference type="STRING" id="253628.A0A0D2ARL7"/>
<proteinExistence type="predicted"/>
<protein>
    <recommendedName>
        <fullName evidence="2">Alpha/beta hydrolase fold-3 domain-containing protein</fullName>
    </recommendedName>
</protein>
<dbReference type="PANTHER" id="PTHR48081">
    <property type="entry name" value="AB HYDROLASE SUPERFAMILY PROTEIN C4A8.06C"/>
    <property type="match status" value="1"/>
</dbReference>
<dbReference type="GeneID" id="27308068"/>
<dbReference type="Proteomes" id="UP000053259">
    <property type="component" value="Unassembled WGS sequence"/>
</dbReference>
<dbReference type="PANTHER" id="PTHR48081:SF8">
    <property type="entry name" value="ALPHA_BETA HYDROLASE FOLD-3 DOMAIN-CONTAINING PROTEIN-RELATED"/>
    <property type="match status" value="1"/>
</dbReference>
<dbReference type="HOGENOM" id="CLU_012494_6_3_1"/>
<keyword evidence="4" id="KW-1185">Reference proteome</keyword>
<keyword evidence="1" id="KW-0378">Hydrolase</keyword>
<gene>
    <name evidence="3" type="ORF">PV09_00095</name>
</gene>
<evidence type="ECO:0000313" key="3">
    <source>
        <dbReference type="EMBL" id="KIW09160.1"/>
    </source>
</evidence>
<dbReference type="InterPro" id="IPR050300">
    <property type="entry name" value="GDXG_lipolytic_enzyme"/>
</dbReference>
<dbReference type="RefSeq" id="XP_016219029.1">
    <property type="nucleotide sequence ID" value="XM_016352772.1"/>
</dbReference>
<dbReference type="EMBL" id="KN847529">
    <property type="protein sequence ID" value="KIW09160.1"/>
    <property type="molecule type" value="Genomic_DNA"/>
</dbReference>
<evidence type="ECO:0000256" key="1">
    <source>
        <dbReference type="ARBA" id="ARBA00022801"/>
    </source>
</evidence>
<name>A0A0D2ARL7_9PEZI</name>
<sequence length="322" mass="34747">MANEGFAEPWIKFEQELGLRPNLYGPKVADCFAGWEKLGGALVSKYTFPAPDVSVATEDRTIGDGIKVRIYTPSGYAKGSKPVGMYIHGGGWAMGDLDMDDAGCRVMSKGASVVLVSVDYRLAPQHPYPAGPDDCVTAYKWILENAESLGGVAGKVFIGGASAGGNLVFTTALRIIDEGLGSSIVGLAAQVPVTIHPDLVPADLKSKYTSYVEHAEHTVNTSSAMRAFFDAYGNPTDAYANPLLSDKLSQLPKVYMTVAGHDTLRDDGRLMKEKLESNGVQVKYDEYAGYPHYFWTFPAEVLKEPAAEYNANLVKGIEFILS</sequence>
<dbReference type="SUPFAM" id="SSF53474">
    <property type="entry name" value="alpha/beta-Hydrolases"/>
    <property type="match status" value="1"/>
</dbReference>